<feature type="short sequence motif" description="HXTX 2" evidence="2">
    <location>
        <begin position="127"/>
        <end position="130"/>
    </location>
</feature>
<dbReference type="NCBIfam" id="TIGR02258">
    <property type="entry name" value="2_5_ligase"/>
    <property type="match status" value="1"/>
</dbReference>
<keyword evidence="5" id="KW-1185">Reference proteome</keyword>
<dbReference type="PANTHER" id="PTHR35561:SF1">
    <property type="entry name" value="RNA 2',3'-CYCLIC PHOSPHODIESTERASE"/>
    <property type="match status" value="1"/>
</dbReference>
<sequence length="188" mass="21816">MNSPHYFIGISVSSKVRKMLQLWQSDLRRHMTYKVWTHPDDFHITVKFLGACTDDKIEEWKNRFSEFKDQSFSVKVGPAAGFGKKEHPRVVHAEVSRHSELMNLKSQVEQIGVELGFPIEKRAYHPHVTLAKKWVAGNLPFEMNNPNPDYSQVTEMEVESLNLFQIHPAELPKYEPICKYGFENVEEG</sequence>
<evidence type="ECO:0000313" key="5">
    <source>
        <dbReference type="Proteomes" id="UP000831787"/>
    </source>
</evidence>
<accession>A0ABY4ENS0</accession>
<dbReference type="PANTHER" id="PTHR35561">
    <property type="entry name" value="RNA 2',3'-CYCLIC PHOSPHODIESTERASE"/>
    <property type="match status" value="1"/>
</dbReference>
<evidence type="ECO:0000256" key="2">
    <source>
        <dbReference type="HAMAP-Rule" id="MF_01940"/>
    </source>
</evidence>
<evidence type="ECO:0000259" key="3">
    <source>
        <dbReference type="Pfam" id="PF02834"/>
    </source>
</evidence>
<feature type="domain" description="Phosphoesterase HXTX" evidence="3">
    <location>
        <begin position="11"/>
        <end position="91"/>
    </location>
</feature>
<dbReference type="HAMAP" id="MF_01940">
    <property type="entry name" value="RNA_CPDase"/>
    <property type="match status" value="1"/>
</dbReference>
<proteinExistence type="inferred from homology"/>
<feature type="short sequence motif" description="HXTX 1" evidence="2">
    <location>
        <begin position="43"/>
        <end position="46"/>
    </location>
</feature>
<protein>
    <recommendedName>
        <fullName evidence="2">RNA 2',3'-cyclic phosphodiesterase</fullName>
        <shortName evidence="2">RNA 2',3'-CPDase</shortName>
        <ecNumber evidence="2">3.1.4.58</ecNumber>
    </recommendedName>
</protein>
<evidence type="ECO:0000313" key="4">
    <source>
        <dbReference type="EMBL" id="UOQ46104.1"/>
    </source>
</evidence>
<comment type="similarity">
    <text evidence="2">Belongs to the 2H phosphoesterase superfamily. ThpR family.</text>
</comment>
<dbReference type="Proteomes" id="UP000831787">
    <property type="component" value="Chromosome"/>
</dbReference>
<reference evidence="4 5" key="1">
    <citation type="submission" date="2022-04" db="EMBL/GenBank/DDBJ databases">
        <title>Halobacillus sp. isolated from saltern.</title>
        <authorList>
            <person name="Won M."/>
            <person name="Lee C.-M."/>
            <person name="Woen H.-Y."/>
            <person name="Kwon S.-W."/>
        </authorList>
    </citation>
    <scope>NUCLEOTIDE SEQUENCE [LARGE SCALE GENOMIC DNA]</scope>
    <source>
        <strain evidence="4 5">SSBR10-3</strain>
    </source>
</reference>
<dbReference type="RefSeq" id="WP_244713128.1">
    <property type="nucleotide sequence ID" value="NZ_CP095073.1"/>
</dbReference>
<comment type="function">
    <text evidence="2">Hydrolyzes RNA 2',3'-cyclic phosphodiester to an RNA 2'-phosphomonoester.</text>
</comment>
<organism evidence="4 5">
    <name type="scientific">Halobacillus salinarum</name>
    <dbReference type="NCBI Taxonomy" id="2932257"/>
    <lineage>
        <taxon>Bacteria</taxon>
        <taxon>Bacillati</taxon>
        <taxon>Bacillota</taxon>
        <taxon>Bacilli</taxon>
        <taxon>Bacillales</taxon>
        <taxon>Bacillaceae</taxon>
        <taxon>Halobacillus</taxon>
    </lineage>
</organism>
<dbReference type="InterPro" id="IPR014051">
    <property type="entry name" value="Phosphoesterase_HXTX"/>
</dbReference>
<dbReference type="Gene3D" id="3.90.1140.10">
    <property type="entry name" value="Cyclic phosphodiesterase"/>
    <property type="match status" value="1"/>
</dbReference>
<dbReference type="EC" id="3.1.4.58" evidence="2"/>
<evidence type="ECO:0000256" key="1">
    <source>
        <dbReference type="ARBA" id="ARBA00022801"/>
    </source>
</evidence>
<name>A0ABY4ENS0_9BACI</name>
<comment type="catalytic activity">
    <reaction evidence="2">
        <text>a 3'-end 2',3'-cyclophospho-ribonucleotide-RNA + H2O = a 3'-end 2'-phospho-ribonucleotide-RNA + H(+)</text>
        <dbReference type="Rhea" id="RHEA:11828"/>
        <dbReference type="Rhea" id="RHEA-COMP:10464"/>
        <dbReference type="Rhea" id="RHEA-COMP:17353"/>
        <dbReference type="ChEBI" id="CHEBI:15377"/>
        <dbReference type="ChEBI" id="CHEBI:15378"/>
        <dbReference type="ChEBI" id="CHEBI:83064"/>
        <dbReference type="ChEBI" id="CHEBI:173113"/>
        <dbReference type="EC" id="3.1.4.58"/>
    </reaction>
</comment>
<keyword evidence="1 2" id="KW-0378">Hydrolase</keyword>
<feature type="active site" description="Proton donor" evidence="2">
    <location>
        <position position="43"/>
    </location>
</feature>
<dbReference type="InterPro" id="IPR004175">
    <property type="entry name" value="RNA_CPDase"/>
</dbReference>
<gene>
    <name evidence="4" type="primary">thpR</name>
    <name evidence="4" type="ORF">MUN89_09405</name>
</gene>
<dbReference type="SUPFAM" id="SSF55144">
    <property type="entry name" value="LigT-like"/>
    <property type="match status" value="1"/>
</dbReference>
<dbReference type="EMBL" id="CP095073">
    <property type="protein sequence ID" value="UOQ46104.1"/>
    <property type="molecule type" value="Genomic_DNA"/>
</dbReference>
<feature type="active site" description="Proton acceptor" evidence="2">
    <location>
        <position position="127"/>
    </location>
</feature>
<dbReference type="InterPro" id="IPR009097">
    <property type="entry name" value="Cyclic_Pdiesterase"/>
</dbReference>
<dbReference type="Pfam" id="PF02834">
    <property type="entry name" value="LigT_PEase"/>
    <property type="match status" value="1"/>
</dbReference>